<dbReference type="PANTHER" id="PTHR36919:SF2">
    <property type="entry name" value="BLL6627 PROTEIN"/>
    <property type="match status" value="1"/>
</dbReference>
<feature type="domain" description="DUF2147" evidence="2">
    <location>
        <begin position="37"/>
        <end position="145"/>
    </location>
</feature>
<dbReference type="EMBL" id="BMID01000001">
    <property type="protein sequence ID" value="GGA06711.1"/>
    <property type="molecule type" value="Genomic_DNA"/>
</dbReference>
<sequence>MTLARFAAFAAPAPALALAVLGAGPSTAEAPQASIAGDWKTEDGKSVIRLYPCGDAFCGRIQRFLVAEPAGGARDTKNPDADKRDRKLKGLRIFWDLAPDGDDFEGRGYSPEDGRYFRAQVKREGAKLRVRGCVAVFCKTQVWTKA</sequence>
<comment type="caution">
    <text evidence="3">The sequence shown here is derived from an EMBL/GenBank/DDBJ whole genome shotgun (WGS) entry which is preliminary data.</text>
</comment>
<evidence type="ECO:0000313" key="3">
    <source>
        <dbReference type="EMBL" id="GGA06711.1"/>
    </source>
</evidence>
<feature type="chain" id="PRO_5047167719" description="DUF2147 domain-containing protein" evidence="1">
    <location>
        <begin position="29"/>
        <end position="146"/>
    </location>
</feature>
<dbReference type="Pfam" id="PF09917">
    <property type="entry name" value="DUF2147"/>
    <property type="match status" value="1"/>
</dbReference>
<accession>A0ABQ1FCR9</accession>
<evidence type="ECO:0000256" key="1">
    <source>
        <dbReference type="SAM" id="SignalP"/>
    </source>
</evidence>
<gene>
    <name evidence="3" type="ORF">GCM10010923_15750</name>
</gene>
<dbReference type="PANTHER" id="PTHR36919">
    <property type="entry name" value="BLR1215 PROTEIN"/>
    <property type="match status" value="1"/>
</dbReference>
<reference evidence="4" key="1">
    <citation type="journal article" date="2019" name="Int. J. Syst. Evol. Microbiol.">
        <title>The Global Catalogue of Microorganisms (GCM) 10K type strain sequencing project: providing services to taxonomists for standard genome sequencing and annotation.</title>
        <authorList>
            <consortium name="The Broad Institute Genomics Platform"/>
            <consortium name="The Broad Institute Genome Sequencing Center for Infectious Disease"/>
            <person name="Wu L."/>
            <person name="Ma J."/>
        </authorList>
    </citation>
    <scope>NUCLEOTIDE SEQUENCE [LARGE SCALE GENOMIC DNA]</scope>
    <source>
        <strain evidence="4">CGMCC 1.15297</strain>
    </source>
</reference>
<dbReference type="Gene3D" id="2.40.128.520">
    <property type="match status" value="1"/>
</dbReference>
<evidence type="ECO:0000313" key="4">
    <source>
        <dbReference type="Proteomes" id="UP000603317"/>
    </source>
</evidence>
<keyword evidence="4" id="KW-1185">Reference proteome</keyword>
<dbReference type="InterPro" id="IPR019223">
    <property type="entry name" value="DUF2147"/>
</dbReference>
<evidence type="ECO:0000259" key="2">
    <source>
        <dbReference type="Pfam" id="PF09917"/>
    </source>
</evidence>
<proteinExistence type="predicted"/>
<dbReference type="RefSeq" id="WP_188642172.1">
    <property type="nucleotide sequence ID" value="NZ_BMID01000001.1"/>
</dbReference>
<protein>
    <recommendedName>
        <fullName evidence="2">DUF2147 domain-containing protein</fullName>
    </recommendedName>
</protein>
<organism evidence="3 4">
    <name type="scientific">Blastomonas marina</name>
    <dbReference type="NCBI Taxonomy" id="1867408"/>
    <lineage>
        <taxon>Bacteria</taxon>
        <taxon>Pseudomonadati</taxon>
        <taxon>Pseudomonadota</taxon>
        <taxon>Alphaproteobacteria</taxon>
        <taxon>Sphingomonadales</taxon>
        <taxon>Sphingomonadaceae</taxon>
        <taxon>Blastomonas</taxon>
    </lineage>
</organism>
<keyword evidence="1" id="KW-0732">Signal</keyword>
<name>A0ABQ1FCR9_9SPHN</name>
<feature type="signal peptide" evidence="1">
    <location>
        <begin position="1"/>
        <end position="28"/>
    </location>
</feature>
<dbReference type="Proteomes" id="UP000603317">
    <property type="component" value="Unassembled WGS sequence"/>
</dbReference>